<evidence type="ECO:0000313" key="6">
    <source>
        <dbReference type="EMBL" id="RAL40577.1"/>
    </source>
</evidence>
<dbReference type="InterPro" id="IPR039361">
    <property type="entry name" value="Cyclin"/>
</dbReference>
<evidence type="ECO:0000256" key="2">
    <source>
        <dbReference type="ARBA" id="ARBA00023127"/>
    </source>
</evidence>
<dbReference type="GO" id="GO:0051301">
    <property type="term" value="P:cell division"/>
    <property type="evidence" value="ECO:0007669"/>
    <property type="project" value="UniProtKB-KW"/>
</dbReference>
<feature type="domain" description="Cyclin-like" evidence="5">
    <location>
        <begin position="80"/>
        <end position="169"/>
    </location>
</feature>
<keyword evidence="2 4" id="KW-0195">Cyclin</keyword>
<organism evidence="6 7">
    <name type="scientific">Cuscuta australis</name>
    <dbReference type="NCBI Taxonomy" id="267555"/>
    <lineage>
        <taxon>Eukaryota</taxon>
        <taxon>Viridiplantae</taxon>
        <taxon>Streptophyta</taxon>
        <taxon>Embryophyta</taxon>
        <taxon>Tracheophyta</taxon>
        <taxon>Spermatophyta</taxon>
        <taxon>Magnoliopsida</taxon>
        <taxon>eudicotyledons</taxon>
        <taxon>Gunneridae</taxon>
        <taxon>Pentapetalae</taxon>
        <taxon>asterids</taxon>
        <taxon>lamiids</taxon>
        <taxon>Solanales</taxon>
        <taxon>Convolvulaceae</taxon>
        <taxon>Cuscuteae</taxon>
        <taxon>Cuscuta</taxon>
        <taxon>Cuscuta subgen. Grammica</taxon>
        <taxon>Cuscuta sect. Cleistogrammica</taxon>
    </lineage>
</organism>
<sequence length="300" mass="33890">MGNPTLSPSTLFCSESGGWSFNDYQRNGSTLIPAEEEDHDDDDGYIRMLLDRETAINGGFQKLEPSQEKWIQEARSNAIHYIIKTGAVFGFGMQTVYLSITYLDRFLSRRTIVGEKWWAMKVVGIACVSIAAKMEESNNKIPSLTEYPMEEPFIFQSSLIQRMELLVLNTLDWKLHFTTPFDFTPYFLSYFTPNPSHPKMICSTTTADIIIFNALTDAKLMRHRASVLAAAATLLALDGLLVKEDLEVKINALPSGGCLNIDDVLWCYKQMKGLEMEKKELPKSLGLVGSKRKRTHVIEL</sequence>
<protein>
    <recommendedName>
        <fullName evidence="5">Cyclin-like domain-containing protein</fullName>
    </recommendedName>
</protein>
<dbReference type="InterPro" id="IPR006671">
    <property type="entry name" value="Cyclin_N"/>
</dbReference>
<dbReference type="SMART" id="SM00385">
    <property type="entry name" value="CYCLIN"/>
    <property type="match status" value="1"/>
</dbReference>
<keyword evidence="7" id="KW-1185">Reference proteome</keyword>
<keyword evidence="3" id="KW-0131">Cell cycle</keyword>
<dbReference type="Gene3D" id="1.10.472.10">
    <property type="entry name" value="Cyclin-like"/>
    <property type="match status" value="2"/>
</dbReference>
<dbReference type="PROSITE" id="PS00292">
    <property type="entry name" value="CYCLINS"/>
    <property type="match status" value="1"/>
</dbReference>
<name>A0A328D456_9ASTE</name>
<comment type="similarity">
    <text evidence="4">Belongs to the cyclin family.</text>
</comment>
<dbReference type="Proteomes" id="UP000249390">
    <property type="component" value="Unassembled WGS sequence"/>
</dbReference>
<evidence type="ECO:0000256" key="4">
    <source>
        <dbReference type="RuleBase" id="RU000383"/>
    </source>
</evidence>
<dbReference type="CDD" id="cd20543">
    <property type="entry name" value="CYCLIN_AtCycD-like_rpt1"/>
    <property type="match status" value="1"/>
</dbReference>
<dbReference type="InterPro" id="IPR013763">
    <property type="entry name" value="Cyclin-like_dom"/>
</dbReference>
<evidence type="ECO:0000259" key="5">
    <source>
        <dbReference type="SMART" id="SM00385"/>
    </source>
</evidence>
<evidence type="ECO:0000256" key="1">
    <source>
        <dbReference type="ARBA" id="ARBA00022618"/>
    </source>
</evidence>
<comment type="caution">
    <text evidence="6">The sequence shown here is derived from an EMBL/GenBank/DDBJ whole genome shotgun (WGS) entry which is preliminary data.</text>
</comment>
<dbReference type="InterPro" id="IPR048258">
    <property type="entry name" value="Cyclins_cyclin-box"/>
</dbReference>
<dbReference type="SUPFAM" id="SSF47954">
    <property type="entry name" value="Cyclin-like"/>
    <property type="match status" value="2"/>
</dbReference>
<proteinExistence type="inferred from homology"/>
<evidence type="ECO:0000256" key="3">
    <source>
        <dbReference type="ARBA" id="ARBA00023306"/>
    </source>
</evidence>
<dbReference type="AlphaFoldDB" id="A0A328D456"/>
<dbReference type="EMBL" id="NQVE01000194">
    <property type="protein sequence ID" value="RAL40577.1"/>
    <property type="molecule type" value="Genomic_DNA"/>
</dbReference>
<dbReference type="Pfam" id="PF00134">
    <property type="entry name" value="Cyclin_N"/>
    <property type="match status" value="1"/>
</dbReference>
<dbReference type="InterPro" id="IPR036915">
    <property type="entry name" value="Cyclin-like_sf"/>
</dbReference>
<accession>A0A328D456</accession>
<keyword evidence="1" id="KW-0132">Cell division</keyword>
<gene>
    <name evidence="6" type="ORF">DM860_006647</name>
</gene>
<dbReference type="PANTHER" id="PTHR10177">
    <property type="entry name" value="CYCLINS"/>
    <property type="match status" value="1"/>
</dbReference>
<reference evidence="6 7" key="1">
    <citation type="submission" date="2018-06" db="EMBL/GenBank/DDBJ databases">
        <title>The Genome of Cuscuta australis (Dodder) Provides Insight into the Evolution of Plant Parasitism.</title>
        <authorList>
            <person name="Liu H."/>
        </authorList>
    </citation>
    <scope>NUCLEOTIDE SEQUENCE [LARGE SCALE GENOMIC DNA]</scope>
    <source>
        <strain evidence="7">cv. Yunnan</strain>
        <tissue evidence="6">Vines</tissue>
    </source>
</reference>
<evidence type="ECO:0000313" key="7">
    <source>
        <dbReference type="Proteomes" id="UP000249390"/>
    </source>
</evidence>